<evidence type="ECO:0000313" key="2">
    <source>
        <dbReference type="Proteomes" id="UP000727407"/>
    </source>
</evidence>
<keyword evidence="2" id="KW-1185">Reference proteome</keyword>
<reference evidence="1" key="1">
    <citation type="submission" date="2020-07" db="EMBL/GenBank/DDBJ databases">
        <title>Clarias magur genome sequencing, assembly and annotation.</title>
        <authorList>
            <person name="Kushwaha B."/>
            <person name="Kumar R."/>
            <person name="Das P."/>
            <person name="Joshi C.G."/>
            <person name="Kumar D."/>
            <person name="Nagpure N.S."/>
            <person name="Pandey M."/>
            <person name="Agarwal S."/>
            <person name="Srivastava S."/>
            <person name="Singh M."/>
            <person name="Sahoo L."/>
            <person name="Jayasankar P."/>
            <person name="Meher P.K."/>
            <person name="Koringa P.G."/>
            <person name="Iquebal M.A."/>
            <person name="Das S.P."/>
            <person name="Bit A."/>
            <person name="Patnaik S."/>
            <person name="Patel N."/>
            <person name="Shah T.M."/>
            <person name="Hinsu A."/>
            <person name="Jena J.K."/>
        </authorList>
    </citation>
    <scope>NUCLEOTIDE SEQUENCE</scope>
    <source>
        <strain evidence="1">CIFAMagur01</strain>
        <tissue evidence="1">Testis</tissue>
    </source>
</reference>
<evidence type="ECO:0000313" key="1">
    <source>
        <dbReference type="EMBL" id="KAF5898049.1"/>
    </source>
</evidence>
<proteinExistence type="predicted"/>
<sequence length="50" mass="5253">TAAAVRALTVTELAAERVVMQPVMRSGKEKEGGEAFLIIATAPPLTDWVG</sequence>
<dbReference type="Proteomes" id="UP000727407">
    <property type="component" value="Unassembled WGS sequence"/>
</dbReference>
<dbReference type="AlphaFoldDB" id="A0A8J4WZ24"/>
<accession>A0A8J4WZ24</accession>
<feature type="non-terminal residue" evidence="1">
    <location>
        <position position="1"/>
    </location>
</feature>
<dbReference type="EMBL" id="QNUK01000213">
    <property type="protein sequence ID" value="KAF5898049.1"/>
    <property type="molecule type" value="Genomic_DNA"/>
</dbReference>
<organism evidence="1 2">
    <name type="scientific">Clarias magur</name>
    <name type="common">Asian catfish</name>
    <name type="synonym">Macropteronotus magur</name>
    <dbReference type="NCBI Taxonomy" id="1594786"/>
    <lineage>
        <taxon>Eukaryota</taxon>
        <taxon>Metazoa</taxon>
        <taxon>Chordata</taxon>
        <taxon>Craniata</taxon>
        <taxon>Vertebrata</taxon>
        <taxon>Euteleostomi</taxon>
        <taxon>Actinopterygii</taxon>
        <taxon>Neopterygii</taxon>
        <taxon>Teleostei</taxon>
        <taxon>Ostariophysi</taxon>
        <taxon>Siluriformes</taxon>
        <taxon>Clariidae</taxon>
        <taxon>Clarias</taxon>
    </lineage>
</organism>
<feature type="non-terminal residue" evidence="1">
    <location>
        <position position="50"/>
    </location>
</feature>
<name>A0A8J4WZ24_CLAMG</name>
<protein>
    <submittedName>
        <fullName evidence="1">Uncharacterized protein</fullName>
    </submittedName>
</protein>
<gene>
    <name evidence="1" type="ORF">DAT39_012231</name>
</gene>
<comment type="caution">
    <text evidence="1">The sequence shown here is derived from an EMBL/GenBank/DDBJ whole genome shotgun (WGS) entry which is preliminary data.</text>
</comment>